<reference evidence="2 3" key="1">
    <citation type="submission" date="2024-09" db="EMBL/GenBank/DDBJ databases">
        <authorList>
            <person name="Sun Q."/>
            <person name="Mori K."/>
        </authorList>
    </citation>
    <scope>NUCLEOTIDE SEQUENCE [LARGE SCALE GENOMIC DNA]</scope>
    <source>
        <strain evidence="2 3">CCM 7765</strain>
    </source>
</reference>
<accession>A0ABV6HGD2</accession>
<keyword evidence="1" id="KW-1133">Transmembrane helix</keyword>
<dbReference type="Proteomes" id="UP001589774">
    <property type="component" value="Unassembled WGS sequence"/>
</dbReference>
<proteinExistence type="predicted"/>
<feature type="transmembrane region" description="Helical" evidence="1">
    <location>
        <begin position="12"/>
        <end position="33"/>
    </location>
</feature>
<comment type="caution">
    <text evidence="2">The sequence shown here is derived from an EMBL/GenBank/DDBJ whole genome shotgun (WGS) entry which is preliminary data.</text>
</comment>
<gene>
    <name evidence="2" type="ORF">ACFFI0_06380</name>
</gene>
<sequence length="428" mass="47697">MHQPRKLKAGALLSVVGIATIMALLLGLMLLLLRYNRNETSLLLRRLKLERNLESGTALLLSQVYAEKASEEELIDLFKEETDSISLQHYPWGLYEIAIIKSFEGIDTLKKVFLKGNAIQNDKAYALYLKDDDRPLSISGKSVVRGTAYLPPAGIRKAYIEDKAYEGDTTVYGDIKNSEKKLPALNTALVEQIKLLNYDSLKNRSDSVLSFYALKDSVNRSFYQKPLILSSEDSISLENLSLKGAVVVVSKRAIYLPSSAQIEHAIFIAPKIKIAKDFKGTLQAFAQDSILVEENVELPYPSALGLIERRTENSVQEFTPEIAIHKDAKIHGVVFSVAATSATDFMNRIRMEPGSEIHGEVYADGMLELKGSVFGSVTCQRFVLQTPSSLYDNFLLDAVIDYTKRSRHYLESALLQTAGKGGIVKWLH</sequence>
<evidence type="ECO:0000313" key="3">
    <source>
        <dbReference type="Proteomes" id="UP001589774"/>
    </source>
</evidence>
<keyword evidence="3" id="KW-1185">Reference proteome</keyword>
<organism evidence="2 3">
    <name type="scientific">Olivibacter oleidegradans</name>
    <dbReference type="NCBI Taxonomy" id="760123"/>
    <lineage>
        <taxon>Bacteria</taxon>
        <taxon>Pseudomonadati</taxon>
        <taxon>Bacteroidota</taxon>
        <taxon>Sphingobacteriia</taxon>
        <taxon>Sphingobacteriales</taxon>
        <taxon>Sphingobacteriaceae</taxon>
        <taxon>Olivibacter</taxon>
    </lineage>
</organism>
<keyword evidence="1" id="KW-0472">Membrane</keyword>
<protein>
    <submittedName>
        <fullName evidence="2">Uncharacterized protein</fullName>
    </submittedName>
</protein>
<evidence type="ECO:0000256" key="1">
    <source>
        <dbReference type="SAM" id="Phobius"/>
    </source>
</evidence>
<evidence type="ECO:0000313" key="2">
    <source>
        <dbReference type="EMBL" id="MFC0317926.1"/>
    </source>
</evidence>
<keyword evidence="1" id="KW-0812">Transmembrane</keyword>
<name>A0ABV6HGD2_9SPHI</name>
<dbReference type="EMBL" id="JBHLWO010000001">
    <property type="protein sequence ID" value="MFC0317926.1"/>
    <property type="molecule type" value="Genomic_DNA"/>
</dbReference>
<dbReference type="RefSeq" id="WP_377476866.1">
    <property type="nucleotide sequence ID" value="NZ_JBHLWO010000001.1"/>
</dbReference>